<evidence type="ECO:0000313" key="1">
    <source>
        <dbReference type="EMBL" id="KAI3784995.1"/>
    </source>
</evidence>
<comment type="caution">
    <text evidence="1">The sequence shown here is derived from an EMBL/GenBank/DDBJ whole genome shotgun (WGS) entry which is preliminary data.</text>
</comment>
<reference evidence="2" key="1">
    <citation type="journal article" date="2022" name="Mol. Ecol. Resour.">
        <title>The genomes of chicory, endive, great burdock and yacon provide insights into Asteraceae palaeo-polyploidization history and plant inulin production.</title>
        <authorList>
            <person name="Fan W."/>
            <person name="Wang S."/>
            <person name="Wang H."/>
            <person name="Wang A."/>
            <person name="Jiang F."/>
            <person name="Liu H."/>
            <person name="Zhao H."/>
            <person name="Xu D."/>
            <person name="Zhang Y."/>
        </authorList>
    </citation>
    <scope>NUCLEOTIDE SEQUENCE [LARGE SCALE GENOMIC DNA]</scope>
    <source>
        <strain evidence="2">cv. Yunnan</strain>
    </source>
</reference>
<accession>A0ACB9GND4</accession>
<organism evidence="1 2">
    <name type="scientific">Smallanthus sonchifolius</name>
    <dbReference type="NCBI Taxonomy" id="185202"/>
    <lineage>
        <taxon>Eukaryota</taxon>
        <taxon>Viridiplantae</taxon>
        <taxon>Streptophyta</taxon>
        <taxon>Embryophyta</taxon>
        <taxon>Tracheophyta</taxon>
        <taxon>Spermatophyta</taxon>
        <taxon>Magnoliopsida</taxon>
        <taxon>eudicotyledons</taxon>
        <taxon>Gunneridae</taxon>
        <taxon>Pentapetalae</taxon>
        <taxon>asterids</taxon>
        <taxon>campanulids</taxon>
        <taxon>Asterales</taxon>
        <taxon>Asteraceae</taxon>
        <taxon>Asteroideae</taxon>
        <taxon>Heliantheae alliance</taxon>
        <taxon>Millerieae</taxon>
        <taxon>Smallanthus</taxon>
    </lineage>
</organism>
<dbReference type="Proteomes" id="UP001056120">
    <property type="component" value="Linkage Group LG14"/>
</dbReference>
<keyword evidence="2" id="KW-1185">Reference proteome</keyword>
<dbReference type="EMBL" id="CM042031">
    <property type="protein sequence ID" value="KAI3784995.1"/>
    <property type="molecule type" value="Genomic_DNA"/>
</dbReference>
<gene>
    <name evidence="1" type="ORF">L1987_44103</name>
</gene>
<evidence type="ECO:0000313" key="2">
    <source>
        <dbReference type="Proteomes" id="UP001056120"/>
    </source>
</evidence>
<sequence length="303" mass="35269">MEMYEEILEEAHKSKYTMYPGSDKMYNNLKANYWWIGMKKHIAIYVAKCLTCSQVKTEHQKPSGLLQQLEIPIWKWEMITLDFITKLPRTSRGNDTIWVIIDRLTKDNRFTSRFWQSFQKTLGTKLNLSTAYHPQTDGQSEKTIQTLEDMLRACVIDLGGSWDDHLPLIEFSYNNSYHTSIQAAPFEALYGRKCRTPICCYADKRRKSFEFNVGNIVLLKVSPWKGVVRFGKKGKLSPRFIGPFKILKRVGPVAYQLELPEEMNGVHDVFHMSNLHKCLADESLARKEIEKKEIDDCESKIEL</sequence>
<name>A0ACB9GND4_9ASTR</name>
<protein>
    <submittedName>
        <fullName evidence="1">Uncharacterized protein</fullName>
    </submittedName>
</protein>
<reference evidence="1 2" key="2">
    <citation type="journal article" date="2022" name="Mol. Ecol. Resour.">
        <title>The genomes of chicory, endive, great burdock and yacon provide insights into Asteraceae paleo-polyploidization history and plant inulin production.</title>
        <authorList>
            <person name="Fan W."/>
            <person name="Wang S."/>
            <person name="Wang H."/>
            <person name="Wang A."/>
            <person name="Jiang F."/>
            <person name="Liu H."/>
            <person name="Zhao H."/>
            <person name="Xu D."/>
            <person name="Zhang Y."/>
        </authorList>
    </citation>
    <scope>NUCLEOTIDE SEQUENCE [LARGE SCALE GENOMIC DNA]</scope>
    <source>
        <strain evidence="2">cv. Yunnan</strain>
        <tissue evidence="1">Leaves</tissue>
    </source>
</reference>
<proteinExistence type="predicted"/>